<evidence type="ECO:0000313" key="3">
    <source>
        <dbReference type="EMBL" id="CAP15396.1"/>
    </source>
</evidence>
<dbReference type="Proteomes" id="UP000001321">
    <property type="component" value="Plasmid PHS2"/>
</dbReference>
<proteinExistence type="predicted"/>
<evidence type="ECO:0000313" key="4">
    <source>
        <dbReference type="Proteomes" id="UP000001321"/>
    </source>
</evidence>
<protein>
    <submittedName>
        <fullName evidence="3">Uncharacterized protein</fullName>
    </submittedName>
</protein>
<dbReference type="EMBL" id="AM774417">
    <property type="protein sequence ID" value="CAP15396.1"/>
    <property type="molecule type" value="Genomic_DNA"/>
</dbReference>
<dbReference type="EnsemblBacteria" id="CAP15396">
    <property type="protein sequence ID" value="CAP15396"/>
    <property type="gene ID" value="OE_6308F"/>
</dbReference>
<dbReference type="GeneID" id="5955183"/>
<feature type="coiled-coil region" evidence="1">
    <location>
        <begin position="147"/>
        <end position="177"/>
    </location>
</feature>
<sequence length="341" mass="38186">MRNKFNEFTTTEQNGNKVVTAQPANNVDEPVRFDGSIAESGSNEELEANWEGIIASLAQRHLGGQLTIDDGRGVIERSEAVQALVESDADRVKNEHAAHAVIEYLASEDVLELEDDQVVVLMSSENLEDQNAFAMLNNWAATLDACVERIQAAIDRVEQNKETLESHLDQLDDMTTEQDYAQEKEEIEQEIKAMLAGRQPSELDEGEYKRFEQLRERHARYESLEESVVDGPEVGEGPDGTQQLQNLKTDLEYLKGALQRHGVEFRKFAASKSLNDADAREMVQNFTQVAADIGGATDPAEKMKEQSDEEFMDQIRETTETTPDVEQAEETTEGTTTLTDR</sequence>
<feature type="region of interest" description="Disordered" evidence="2">
    <location>
        <begin position="317"/>
        <end position="341"/>
    </location>
</feature>
<dbReference type="AlphaFoldDB" id="B0R991"/>
<organism evidence="3 4">
    <name type="scientific">Halobacterium salinarum (strain ATCC 29341 / DSM 671 / R1)</name>
    <dbReference type="NCBI Taxonomy" id="478009"/>
    <lineage>
        <taxon>Archaea</taxon>
        <taxon>Methanobacteriati</taxon>
        <taxon>Methanobacteriota</taxon>
        <taxon>Stenosarchaea group</taxon>
        <taxon>Halobacteria</taxon>
        <taxon>Halobacteriales</taxon>
        <taxon>Halobacteriaceae</taxon>
        <taxon>Halobacterium</taxon>
        <taxon>Halobacterium salinarum NRC-34001</taxon>
    </lineage>
</organism>
<geneLocation type="plasmid" evidence="3 4">
    <name>PHS2</name>
</geneLocation>
<evidence type="ECO:0000256" key="2">
    <source>
        <dbReference type="SAM" id="MobiDB-lite"/>
    </source>
</evidence>
<keyword evidence="3" id="KW-0614">Plasmid</keyword>
<gene>
    <name evidence="3" type="ordered locus">OE_6308F</name>
</gene>
<dbReference type="HOGENOM" id="CLU_815353_0_0_2"/>
<evidence type="ECO:0000256" key="1">
    <source>
        <dbReference type="SAM" id="Coils"/>
    </source>
</evidence>
<dbReference type="RefSeq" id="WP_012289787.1">
    <property type="nucleotide sequence ID" value="NC_010369.1"/>
</dbReference>
<keyword evidence="1" id="KW-0175">Coiled coil</keyword>
<name>B0R991_HALS3</name>
<accession>B0R991</accession>
<dbReference type="KEGG" id="hsl:OE_6308F"/>
<reference evidence="3 4" key="1">
    <citation type="journal article" date="2008" name="Genomics">
        <title>Evolution in the laboratory: the genome of Halobacterium salinarum strain R1 compared to that of strain NRC-1.</title>
        <authorList>
            <person name="Pfeiffer F."/>
            <person name="Schuster S.C."/>
            <person name="Broicher A."/>
            <person name="Falb M."/>
            <person name="Palm P."/>
            <person name="Rodewald K."/>
            <person name="Ruepp A."/>
            <person name="Soppa J."/>
            <person name="Tittor J."/>
            <person name="Oesterhelt D."/>
        </authorList>
    </citation>
    <scope>NUCLEOTIDE SEQUENCE [LARGE SCALE GENOMIC DNA]</scope>
    <source>
        <strain evidence="4">ATCC 29341 / DSM 671 / R1</strain>
        <plasmid evidence="4">Plasmid PHS2</plasmid>
    </source>
</reference>